<sequence>MQRFAAGIGHDDDAVHAARLTPYSNGIVEGHVNRLKFLKRQMYGRAGFQLRKLPAKSMLGVTVRHMNSRWAAAGYAR</sequence>
<dbReference type="EMBL" id="PRDW01000006">
    <property type="protein sequence ID" value="PPB83642.1"/>
    <property type="molecule type" value="Genomic_DNA"/>
</dbReference>
<comment type="caution">
    <text evidence="1">The sequence shown here is derived from an EMBL/GenBank/DDBJ whole genome shotgun (WGS) entry which is preliminary data.</text>
</comment>
<dbReference type="AlphaFoldDB" id="A0A2P5KA98"/>
<evidence type="ECO:0000313" key="1">
    <source>
        <dbReference type="EMBL" id="PPB83642.1"/>
    </source>
</evidence>
<keyword evidence="2" id="KW-1185">Reference proteome</keyword>
<accession>A0A2P5KA98</accession>
<protein>
    <recommendedName>
        <fullName evidence="3">Transposase</fullName>
    </recommendedName>
</protein>
<reference evidence="1 2" key="1">
    <citation type="submission" date="2018-01" db="EMBL/GenBank/DDBJ databases">
        <title>Genomic Encyclopedia of Type Strains, Phase III (KMG-III): the genomes of soil and plant-associated and newly described type strains.</title>
        <authorList>
            <person name="Whitman W."/>
        </authorList>
    </citation>
    <scope>NUCLEOTIDE SEQUENCE [LARGE SCALE GENOMIC DNA]</scope>
    <source>
        <strain evidence="1 2">HKI456</strain>
    </source>
</reference>
<evidence type="ECO:0000313" key="2">
    <source>
        <dbReference type="Proteomes" id="UP000243096"/>
    </source>
</evidence>
<proteinExistence type="predicted"/>
<organism evidence="1 2">
    <name type="scientific">Mycetohabitans endofungorum</name>
    <dbReference type="NCBI Taxonomy" id="417203"/>
    <lineage>
        <taxon>Bacteria</taxon>
        <taxon>Pseudomonadati</taxon>
        <taxon>Pseudomonadota</taxon>
        <taxon>Betaproteobacteria</taxon>
        <taxon>Burkholderiales</taxon>
        <taxon>Burkholderiaceae</taxon>
        <taxon>Mycetohabitans</taxon>
    </lineage>
</organism>
<dbReference type="Proteomes" id="UP000243096">
    <property type="component" value="Unassembled WGS sequence"/>
</dbReference>
<evidence type="ECO:0008006" key="3">
    <source>
        <dbReference type="Google" id="ProtNLM"/>
    </source>
</evidence>
<name>A0A2P5KA98_9BURK</name>
<gene>
    <name evidence="1" type="ORF">B0O95_10633</name>
</gene>